<dbReference type="InterPro" id="IPR042099">
    <property type="entry name" value="ANL_N_sf"/>
</dbReference>
<dbReference type="SUPFAM" id="SSF56801">
    <property type="entry name" value="Acetyl-CoA synthetase-like"/>
    <property type="match status" value="1"/>
</dbReference>
<comment type="similarity">
    <text evidence="1">Belongs to the ATP-dependent AMP-binding enzyme family.</text>
</comment>
<dbReference type="EMBL" id="JAPDDR010000005">
    <property type="protein sequence ID" value="MCW1914059.1"/>
    <property type="molecule type" value="Genomic_DNA"/>
</dbReference>
<dbReference type="PANTHER" id="PTHR43201">
    <property type="entry name" value="ACYL-COA SYNTHETASE"/>
    <property type="match status" value="1"/>
</dbReference>
<evidence type="ECO:0000313" key="3">
    <source>
        <dbReference type="EMBL" id="MCW1914059.1"/>
    </source>
</evidence>
<comment type="caution">
    <text evidence="3">The sequence shown here is derived from an EMBL/GenBank/DDBJ whole genome shotgun (WGS) entry which is preliminary data.</text>
</comment>
<evidence type="ECO:0000259" key="2">
    <source>
        <dbReference type="Pfam" id="PF00501"/>
    </source>
</evidence>
<dbReference type="InterPro" id="IPR000873">
    <property type="entry name" value="AMP-dep_synth/lig_dom"/>
</dbReference>
<evidence type="ECO:0000313" key="4">
    <source>
        <dbReference type="Proteomes" id="UP001165653"/>
    </source>
</evidence>
<reference evidence="3" key="1">
    <citation type="submission" date="2022-10" db="EMBL/GenBank/DDBJ databases">
        <title>Luteolibacter sp. GHJ8, whole genome shotgun sequencing project.</title>
        <authorList>
            <person name="Zhao G."/>
            <person name="Shen L."/>
        </authorList>
    </citation>
    <scope>NUCLEOTIDE SEQUENCE</scope>
    <source>
        <strain evidence="3">GHJ8</strain>
    </source>
</reference>
<gene>
    <name evidence="3" type="ORF">OJ996_10765</name>
</gene>
<dbReference type="RefSeq" id="WP_264513564.1">
    <property type="nucleotide sequence ID" value="NZ_JAPDDR010000005.1"/>
</dbReference>
<accession>A0ABT3G2J7</accession>
<evidence type="ECO:0000256" key="1">
    <source>
        <dbReference type="ARBA" id="ARBA00006432"/>
    </source>
</evidence>
<organism evidence="3 4">
    <name type="scientific">Luteolibacter rhizosphaerae</name>
    <dbReference type="NCBI Taxonomy" id="2989719"/>
    <lineage>
        <taxon>Bacteria</taxon>
        <taxon>Pseudomonadati</taxon>
        <taxon>Verrucomicrobiota</taxon>
        <taxon>Verrucomicrobiia</taxon>
        <taxon>Verrucomicrobiales</taxon>
        <taxon>Verrucomicrobiaceae</taxon>
        <taxon>Luteolibacter</taxon>
    </lineage>
</organism>
<dbReference type="Gene3D" id="3.40.50.12780">
    <property type="entry name" value="N-terminal domain of ligase-like"/>
    <property type="match status" value="1"/>
</dbReference>
<dbReference type="Pfam" id="PF00501">
    <property type="entry name" value="AMP-binding"/>
    <property type="match status" value="1"/>
</dbReference>
<sequence length="517" mass="56559">MNFTPPLGGAPAPARRPFWQIAADAFDSSCLVTDDGKKLSKAELQAHVDAIKAHLNFPRKALGFVLCRNDLPSLAAYLACLQKGHAVLLLPHDMEASLLDPLAEAYQPDFVWSPRSEGHAGFMPNGLLMDGHRLHRLKRNADHPPIHPELALLLSTSGSTGNPKLVRLSYANLQANAASIADYLGLGADERPITSLPMHYSYGLSVINSHLFADATILLTGRKIRSQEFWSHFNEHGATSMSGVPYVYQMLSELGFENMELPTLRTLTQAGGHLDVKLQEHFMKWSRERNVRYYTMYGQTEATARIAYVPPDRADDCRGSIGVPIPGGKIDIVDGELVYSGANVMLGYAESRADLAKGDELGGRLHTGDIARIDENGFCYIVGRKKRFIKIMGLRINCDDVERQLSSEFGQRCVVIGTDSHMTVATDASGPEEAIIEFIRRTYHIKGSLCSVRVVAELPLLSNGKVDYCELKRMIEQEGADCPRSGGLFPIPSAADALQALRDRGNGAALHRPAGAA</sequence>
<protein>
    <submittedName>
        <fullName evidence="3">AMP-binding protein</fullName>
    </submittedName>
</protein>
<dbReference type="PANTHER" id="PTHR43201:SF8">
    <property type="entry name" value="ACYL-COA SYNTHETASE FAMILY MEMBER 3"/>
    <property type="match status" value="1"/>
</dbReference>
<keyword evidence="4" id="KW-1185">Reference proteome</keyword>
<dbReference type="Proteomes" id="UP001165653">
    <property type="component" value="Unassembled WGS sequence"/>
</dbReference>
<name>A0ABT3G2J7_9BACT</name>
<feature type="domain" description="AMP-dependent synthetase/ligase" evidence="2">
    <location>
        <begin position="27"/>
        <end position="348"/>
    </location>
</feature>
<proteinExistence type="inferred from homology"/>